<keyword evidence="1" id="KW-0175">Coiled coil</keyword>
<evidence type="ECO:0000313" key="4">
    <source>
        <dbReference type="Proteomes" id="UP000250235"/>
    </source>
</evidence>
<proteinExistence type="predicted"/>
<evidence type="ECO:0000313" key="3">
    <source>
        <dbReference type="EMBL" id="KZV52675.1"/>
    </source>
</evidence>
<feature type="region of interest" description="Disordered" evidence="2">
    <location>
        <begin position="1"/>
        <end position="28"/>
    </location>
</feature>
<organism evidence="3 4">
    <name type="scientific">Dorcoceras hygrometricum</name>
    <dbReference type="NCBI Taxonomy" id="472368"/>
    <lineage>
        <taxon>Eukaryota</taxon>
        <taxon>Viridiplantae</taxon>
        <taxon>Streptophyta</taxon>
        <taxon>Embryophyta</taxon>
        <taxon>Tracheophyta</taxon>
        <taxon>Spermatophyta</taxon>
        <taxon>Magnoliopsida</taxon>
        <taxon>eudicotyledons</taxon>
        <taxon>Gunneridae</taxon>
        <taxon>Pentapetalae</taxon>
        <taxon>asterids</taxon>
        <taxon>lamiids</taxon>
        <taxon>Lamiales</taxon>
        <taxon>Gesneriaceae</taxon>
        <taxon>Didymocarpoideae</taxon>
        <taxon>Trichosporeae</taxon>
        <taxon>Loxocarpinae</taxon>
        <taxon>Dorcoceras</taxon>
    </lineage>
</organism>
<evidence type="ECO:0000256" key="1">
    <source>
        <dbReference type="SAM" id="Coils"/>
    </source>
</evidence>
<protein>
    <recommendedName>
        <fullName evidence="5">Spindle pole body component 110-like</fullName>
    </recommendedName>
</protein>
<dbReference type="Proteomes" id="UP000250235">
    <property type="component" value="Unassembled WGS sequence"/>
</dbReference>
<sequence length="153" mass="17126">EENKSVWADLDSEESSSGTSSSSESKDEVQCLMANDTDELFDFSNLEFTREDLVTTLNDMVQEYKKLSKTLEEVKAKRESYTTKAELVRSSDMQAALSKLETENEELKSRSQEMLNENKRLAGIIKPWTRSSASLDKLHGAMKPTGDKSGLGC</sequence>
<evidence type="ECO:0000256" key="2">
    <source>
        <dbReference type="SAM" id="MobiDB-lite"/>
    </source>
</evidence>
<feature type="coiled-coil region" evidence="1">
    <location>
        <begin position="57"/>
        <end position="117"/>
    </location>
</feature>
<feature type="non-terminal residue" evidence="3">
    <location>
        <position position="1"/>
    </location>
</feature>
<keyword evidence="4" id="KW-1185">Reference proteome</keyword>
<reference evidence="3 4" key="1">
    <citation type="journal article" date="2015" name="Proc. Natl. Acad. Sci. U.S.A.">
        <title>The resurrection genome of Boea hygrometrica: A blueprint for survival of dehydration.</title>
        <authorList>
            <person name="Xiao L."/>
            <person name="Yang G."/>
            <person name="Zhang L."/>
            <person name="Yang X."/>
            <person name="Zhao S."/>
            <person name="Ji Z."/>
            <person name="Zhou Q."/>
            <person name="Hu M."/>
            <person name="Wang Y."/>
            <person name="Chen M."/>
            <person name="Xu Y."/>
            <person name="Jin H."/>
            <person name="Xiao X."/>
            <person name="Hu G."/>
            <person name="Bao F."/>
            <person name="Hu Y."/>
            <person name="Wan P."/>
            <person name="Li L."/>
            <person name="Deng X."/>
            <person name="Kuang T."/>
            <person name="Xiang C."/>
            <person name="Zhu J.K."/>
            <person name="Oliver M.J."/>
            <person name="He Y."/>
        </authorList>
    </citation>
    <scope>NUCLEOTIDE SEQUENCE [LARGE SCALE GENOMIC DNA]</scope>
    <source>
        <strain evidence="4">cv. XS01</strain>
    </source>
</reference>
<evidence type="ECO:0008006" key="5">
    <source>
        <dbReference type="Google" id="ProtNLM"/>
    </source>
</evidence>
<dbReference type="EMBL" id="KQ991025">
    <property type="protein sequence ID" value="KZV52675.1"/>
    <property type="molecule type" value="Genomic_DNA"/>
</dbReference>
<dbReference type="AlphaFoldDB" id="A0A2Z7D0C8"/>
<name>A0A2Z7D0C8_9LAMI</name>
<gene>
    <name evidence="3" type="ORF">F511_21055</name>
</gene>
<accession>A0A2Z7D0C8</accession>